<dbReference type="Pfam" id="PF01882">
    <property type="entry name" value="DUF58"/>
    <property type="match status" value="1"/>
</dbReference>
<dbReference type="InterPro" id="IPR036465">
    <property type="entry name" value="vWFA_dom_sf"/>
</dbReference>
<sequence>MSGPEDGVSDTADIIYLPRWRPGGHRVGAHRGRDAGGLGTFRDQVSFSRLPDARRIDLRASLRDPFEGVFVRRFEARSPVETYALVDLSASMRFRGRADRRELAHAFCATLARSATRIGDGFGVIACDDTLRDDLTLPATRHRAAAQAAAARLREASCDGRGAGGLLEAARRLAGRPKLIFLVSDFRWPEALIEGVFSALALHDVRPVLLADSAEAEDLPAWGLVELDDLEGAGRRLVFLRPALRRRWIAREAERVERLRRICAPFARPPFRLADRFDAEALSRHLMTT</sequence>
<feature type="domain" description="DUF58" evidence="1">
    <location>
        <begin position="52"/>
        <end position="254"/>
    </location>
</feature>
<dbReference type="InterPro" id="IPR002881">
    <property type="entry name" value="DUF58"/>
</dbReference>
<name>A0ABQ4UMX5_9HYPH</name>
<dbReference type="EMBL" id="BPRC01000046">
    <property type="protein sequence ID" value="GJE68172.1"/>
    <property type="molecule type" value="Genomic_DNA"/>
</dbReference>
<dbReference type="Proteomes" id="UP001055039">
    <property type="component" value="Unassembled WGS sequence"/>
</dbReference>
<evidence type="ECO:0000313" key="3">
    <source>
        <dbReference type="Proteomes" id="UP001055039"/>
    </source>
</evidence>
<reference evidence="2" key="2">
    <citation type="submission" date="2021-08" db="EMBL/GenBank/DDBJ databases">
        <authorList>
            <person name="Tani A."/>
            <person name="Ola A."/>
            <person name="Ogura Y."/>
            <person name="Katsura K."/>
            <person name="Hayashi T."/>
        </authorList>
    </citation>
    <scope>NUCLEOTIDE SEQUENCE</scope>
    <source>
        <strain evidence="2">NBRC 15686</strain>
    </source>
</reference>
<proteinExistence type="predicted"/>
<dbReference type="RefSeq" id="WP_238228984.1">
    <property type="nucleotide sequence ID" value="NZ_BAAADH010000039.1"/>
</dbReference>
<dbReference type="PANTHER" id="PTHR33608:SF6">
    <property type="entry name" value="BLL2464 PROTEIN"/>
    <property type="match status" value="1"/>
</dbReference>
<dbReference type="Gene3D" id="3.40.50.410">
    <property type="entry name" value="von Willebrand factor, type A domain"/>
    <property type="match status" value="1"/>
</dbReference>
<evidence type="ECO:0000259" key="1">
    <source>
        <dbReference type="Pfam" id="PF01882"/>
    </source>
</evidence>
<dbReference type="PANTHER" id="PTHR33608">
    <property type="entry name" value="BLL2464 PROTEIN"/>
    <property type="match status" value="1"/>
</dbReference>
<protein>
    <recommendedName>
        <fullName evidence="1">DUF58 domain-containing protein</fullName>
    </recommendedName>
</protein>
<keyword evidence="3" id="KW-1185">Reference proteome</keyword>
<evidence type="ECO:0000313" key="2">
    <source>
        <dbReference type="EMBL" id="GJE68172.1"/>
    </source>
</evidence>
<organism evidence="2 3">
    <name type="scientific">Methylorubrum aminovorans</name>
    <dbReference type="NCBI Taxonomy" id="269069"/>
    <lineage>
        <taxon>Bacteria</taxon>
        <taxon>Pseudomonadati</taxon>
        <taxon>Pseudomonadota</taxon>
        <taxon>Alphaproteobacteria</taxon>
        <taxon>Hyphomicrobiales</taxon>
        <taxon>Methylobacteriaceae</taxon>
        <taxon>Methylorubrum</taxon>
    </lineage>
</organism>
<accession>A0ABQ4UMX5</accession>
<dbReference type="SUPFAM" id="SSF53300">
    <property type="entry name" value="vWA-like"/>
    <property type="match status" value="1"/>
</dbReference>
<gene>
    <name evidence="2" type="ORF">LNAOJCKE_5408</name>
</gene>
<comment type="caution">
    <text evidence="2">The sequence shown here is derived from an EMBL/GenBank/DDBJ whole genome shotgun (WGS) entry which is preliminary data.</text>
</comment>
<reference evidence="2" key="1">
    <citation type="journal article" date="2021" name="Front. Microbiol.">
        <title>Comprehensive Comparative Genomics and Phenotyping of Methylobacterium Species.</title>
        <authorList>
            <person name="Alessa O."/>
            <person name="Ogura Y."/>
            <person name="Fujitani Y."/>
            <person name="Takami H."/>
            <person name="Hayashi T."/>
            <person name="Sahin N."/>
            <person name="Tani A."/>
        </authorList>
    </citation>
    <scope>NUCLEOTIDE SEQUENCE</scope>
    <source>
        <strain evidence="2">NBRC 15686</strain>
    </source>
</reference>